<evidence type="ECO:0000313" key="1">
    <source>
        <dbReference type="EMBL" id="SCM80009.1"/>
    </source>
</evidence>
<sequence>MQTIRLRFADQAAALDALRAAGWLTIDPETSAETVPPLVDVDGIRCDIDMIGMLYEQTGEPDAEGNAPMAALPGYHVNLLWWGVGTSAPVIGGEVVEPHPPLREWLI</sequence>
<dbReference type="RefSeq" id="WP_288198860.1">
    <property type="nucleotide sequence ID" value="NZ_LT608334.1"/>
</dbReference>
<reference evidence="1" key="1">
    <citation type="submission" date="2016-08" db="EMBL/GenBank/DDBJ databases">
        <authorList>
            <person name="Seilhamer J.J."/>
        </authorList>
    </citation>
    <scope>NUCLEOTIDE SEQUENCE</scope>
    <source>
        <strain evidence="1">86</strain>
    </source>
</reference>
<dbReference type="EMBL" id="FMJD01000013">
    <property type="protein sequence ID" value="SCM80009.1"/>
    <property type="molecule type" value="Genomic_DNA"/>
</dbReference>
<gene>
    <name evidence="1" type="ORF">KL86PLE_90754</name>
</gene>
<proteinExistence type="predicted"/>
<name>A0A212LRJ0_9HYPH</name>
<dbReference type="AlphaFoldDB" id="A0A212LRJ0"/>
<protein>
    <submittedName>
        <fullName evidence="1">Uncharacterized protein</fullName>
    </submittedName>
</protein>
<organism evidence="1">
    <name type="scientific">uncultured Pleomorphomonas sp</name>
    <dbReference type="NCBI Taxonomy" id="442121"/>
    <lineage>
        <taxon>Bacteria</taxon>
        <taxon>Pseudomonadati</taxon>
        <taxon>Pseudomonadota</taxon>
        <taxon>Alphaproteobacteria</taxon>
        <taxon>Hyphomicrobiales</taxon>
        <taxon>Pleomorphomonadaceae</taxon>
        <taxon>Pleomorphomonas</taxon>
        <taxon>environmental samples</taxon>
    </lineage>
</organism>
<accession>A0A212LRJ0</accession>